<reference evidence="1 2" key="1">
    <citation type="submission" date="2019-08" db="EMBL/GenBank/DDBJ databases">
        <title>Whole genome of Aphis craccivora.</title>
        <authorList>
            <person name="Voronova N.V."/>
            <person name="Shulinski R.S."/>
            <person name="Bandarenka Y.V."/>
            <person name="Zhorov D.G."/>
            <person name="Warner D."/>
        </authorList>
    </citation>
    <scope>NUCLEOTIDE SEQUENCE [LARGE SCALE GENOMIC DNA]</scope>
    <source>
        <strain evidence="1">180601</strain>
        <tissue evidence="1">Whole Body</tissue>
    </source>
</reference>
<comment type="caution">
    <text evidence="1">The sequence shown here is derived from an EMBL/GenBank/DDBJ whole genome shotgun (WGS) entry which is preliminary data.</text>
</comment>
<evidence type="ECO:0000313" key="1">
    <source>
        <dbReference type="EMBL" id="KAF0746744.1"/>
    </source>
</evidence>
<dbReference type="EMBL" id="VUJU01007093">
    <property type="protein sequence ID" value="KAF0746744.1"/>
    <property type="molecule type" value="Genomic_DNA"/>
</dbReference>
<protein>
    <submittedName>
        <fullName evidence="1">Retrovirus-related Pol polyprotein from type-1 retrotransposable element R1</fullName>
    </submittedName>
</protein>
<organism evidence="1 2">
    <name type="scientific">Aphis craccivora</name>
    <name type="common">Cowpea aphid</name>
    <dbReference type="NCBI Taxonomy" id="307492"/>
    <lineage>
        <taxon>Eukaryota</taxon>
        <taxon>Metazoa</taxon>
        <taxon>Ecdysozoa</taxon>
        <taxon>Arthropoda</taxon>
        <taxon>Hexapoda</taxon>
        <taxon>Insecta</taxon>
        <taxon>Pterygota</taxon>
        <taxon>Neoptera</taxon>
        <taxon>Paraneoptera</taxon>
        <taxon>Hemiptera</taxon>
        <taxon>Sternorrhyncha</taxon>
        <taxon>Aphidomorpha</taxon>
        <taxon>Aphidoidea</taxon>
        <taxon>Aphididae</taxon>
        <taxon>Aphidini</taxon>
        <taxon>Aphis</taxon>
        <taxon>Aphis</taxon>
    </lineage>
</organism>
<accession>A0A6G0Y0K3</accession>
<evidence type="ECO:0000313" key="2">
    <source>
        <dbReference type="Proteomes" id="UP000478052"/>
    </source>
</evidence>
<dbReference type="OrthoDB" id="6612143at2759"/>
<sequence length="206" mass="22869">MTSGSNPRRAFVPPRLIVGGHEIKLVKDLRYLGVRLDKRMSFHEHVQLVAKKGTASAAALSRLMPNISGPVESQLLYAAPIGRPQSRRPLKLPSRCCVPNGQSYSGLSRAYRTVSDEAAFLLVYMPPPDLLAQERARLRARRLQPLPPVVSLTNLITLKATERDPSLGLWQRCWLFLSRRSGRDASFRTSGNGCVDRSLPFHCPSG</sequence>
<name>A0A6G0Y0K3_APHCR</name>
<dbReference type="Proteomes" id="UP000478052">
    <property type="component" value="Unassembled WGS sequence"/>
</dbReference>
<gene>
    <name evidence="1" type="ORF">FWK35_00025546</name>
</gene>
<dbReference type="AlphaFoldDB" id="A0A6G0Y0K3"/>
<proteinExistence type="predicted"/>
<keyword evidence="2" id="KW-1185">Reference proteome</keyword>